<dbReference type="InterPro" id="IPR009061">
    <property type="entry name" value="DNA-bd_dom_put_sf"/>
</dbReference>
<dbReference type="Proteomes" id="UP000198806">
    <property type="component" value="Unassembled WGS sequence"/>
</dbReference>
<reference evidence="7 8" key="1">
    <citation type="submission" date="2016-10" db="EMBL/GenBank/DDBJ databases">
        <authorList>
            <person name="de Groot N.N."/>
        </authorList>
    </citation>
    <scope>NUCLEOTIDE SEQUENCE [LARGE SCALE GENOMIC DNA]</scope>
    <source>
        <strain evidence="7 8">DSM 1283</strain>
    </source>
</reference>
<dbReference type="InterPro" id="IPR047057">
    <property type="entry name" value="MerR_fam"/>
</dbReference>
<keyword evidence="5" id="KW-0472">Membrane</keyword>
<dbReference type="GO" id="GO:0003700">
    <property type="term" value="F:DNA-binding transcription factor activity"/>
    <property type="evidence" value="ECO:0007669"/>
    <property type="project" value="InterPro"/>
</dbReference>
<feature type="transmembrane region" description="Helical" evidence="5">
    <location>
        <begin position="223"/>
        <end position="244"/>
    </location>
</feature>
<dbReference type="OrthoDB" id="122388at2"/>
<dbReference type="PANTHER" id="PTHR30204:SF69">
    <property type="entry name" value="MERR-FAMILY TRANSCRIPTIONAL REGULATOR"/>
    <property type="match status" value="1"/>
</dbReference>
<protein>
    <submittedName>
        <fullName evidence="7">DNA-binding transcriptional regulator, MerR family</fullName>
    </submittedName>
</protein>
<feature type="transmembrane region" description="Helical" evidence="5">
    <location>
        <begin position="183"/>
        <end position="202"/>
    </location>
</feature>
<keyword evidence="4" id="KW-0804">Transcription</keyword>
<dbReference type="Pfam" id="PF13411">
    <property type="entry name" value="MerR_1"/>
    <property type="match status" value="1"/>
</dbReference>
<gene>
    <name evidence="7" type="ORF">SAMN04489757_1154</name>
</gene>
<keyword evidence="1" id="KW-0678">Repressor</keyword>
<dbReference type="GO" id="GO:0003677">
    <property type="term" value="F:DNA binding"/>
    <property type="evidence" value="ECO:0007669"/>
    <property type="project" value="UniProtKB-KW"/>
</dbReference>
<dbReference type="SUPFAM" id="SSF46955">
    <property type="entry name" value="Putative DNA-binding domain"/>
    <property type="match status" value="1"/>
</dbReference>
<evidence type="ECO:0000256" key="1">
    <source>
        <dbReference type="ARBA" id="ARBA00022491"/>
    </source>
</evidence>
<feature type="transmembrane region" description="Helical" evidence="5">
    <location>
        <begin position="136"/>
        <end position="163"/>
    </location>
</feature>
<organism evidence="7 8">
    <name type="scientific">Anaerocolumna aminovalerica</name>
    <dbReference type="NCBI Taxonomy" id="1527"/>
    <lineage>
        <taxon>Bacteria</taxon>
        <taxon>Bacillati</taxon>
        <taxon>Bacillota</taxon>
        <taxon>Clostridia</taxon>
        <taxon>Lachnospirales</taxon>
        <taxon>Lachnospiraceae</taxon>
        <taxon>Anaerocolumna</taxon>
    </lineage>
</organism>
<keyword evidence="2" id="KW-0805">Transcription regulation</keyword>
<evidence type="ECO:0000256" key="5">
    <source>
        <dbReference type="SAM" id="Phobius"/>
    </source>
</evidence>
<dbReference type="AlphaFoldDB" id="A0A1I5FMX5"/>
<dbReference type="PROSITE" id="PS50937">
    <property type="entry name" value="HTH_MERR_2"/>
    <property type="match status" value="1"/>
</dbReference>
<evidence type="ECO:0000256" key="3">
    <source>
        <dbReference type="ARBA" id="ARBA00023125"/>
    </source>
</evidence>
<keyword evidence="5" id="KW-0812">Transmembrane</keyword>
<dbReference type="EMBL" id="FOWD01000015">
    <property type="protein sequence ID" value="SFO24983.1"/>
    <property type="molecule type" value="Genomic_DNA"/>
</dbReference>
<evidence type="ECO:0000256" key="4">
    <source>
        <dbReference type="ARBA" id="ARBA00023163"/>
    </source>
</evidence>
<dbReference type="CDD" id="cd00592">
    <property type="entry name" value="HTH_MerR-like"/>
    <property type="match status" value="1"/>
</dbReference>
<proteinExistence type="predicted"/>
<dbReference type="SMART" id="SM00422">
    <property type="entry name" value="HTH_MERR"/>
    <property type="match status" value="1"/>
</dbReference>
<dbReference type="STRING" id="1527.SAMN04489757_1154"/>
<keyword evidence="3 7" id="KW-0238">DNA-binding</keyword>
<name>A0A1I5FMX5_9FIRM</name>
<dbReference type="PANTHER" id="PTHR30204">
    <property type="entry name" value="REDOX-CYCLING DRUG-SENSING TRANSCRIPTIONAL ACTIVATOR SOXR"/>
    <property type="match status" value="1"/>
</dbReference>
<keyword evidence="5" id="KW-1133">Transmembrane helix</keyword>
<dbReference type="RefSeq" id="WP_091686545.1">
    <property type="nucleotide sequence ID" value="NZ_BAABFM010000024.1"/>
</dbReference>
<evidence type="ECO:0000313" key="8">
    <source>
        <dbReference type="Proteomes" id="UP000198806"/>
    </source>
</evidence>
<dbReference type="InterPro" id="IPR000551">
    <property type="entry name" value="MerR-type_HTH_dom"/>
</dbReference>
<feature type="transmembrane region" description="Helical" evidence="5">
    <location>
        <begin position="250"/>
        <end position="269"/>
    </location>
</feature>
<evidence type="ECO:0000313" key="7">
    <source>
        <dbReference type="EMBL" id="SFO24983.1"/>
    </source>
</evidence>
<accession>A0A1I5FMX5</accession>
<feature type="domain" description="HTH merR-type" evidence="6">
    <location>
        <begin position="1"/>
        <end position="69"/>
    </location>
</feature>
<sequence>MIIKEVEEKTGLSRSNIRFYEKEKLIAPDRNVNNGYREYSEQDVEKIKKIAFLRTLNISIEEIRKILVQEIGLYEIISNQIKILDIQIEELQLAKAICSKMLQSDNNINNLKVEQYADNIDDYWNKYHKVFKLDSISFICMWGGFITWGLITALCLIVAAFIYSILPEQIPIQWSEGKVMSSVAKKFIFAYPLSCIIIRFILKPFIRRWLQINVFDSESITNYITNFMCFVALSVEIFTILFIAGILEHVTIILFIDTAIFMGILFWSLSKKGDRI</sequence>
<dbReference type="Gene3D" id="1.10.1660.10">
    <property type="match status" value="1"/>
</dbReference>
<keyword evidence="8" id="KW-1185">Reference proteome</keyword>
<evidence type="ECO:0000259" key="6">
    <source>
        <dbReference type="PROSITE" id="PS50937"/>
    </source>
</evidence>
<evidence type="ECO:0000256" key="2">
    <source>
        <dbReference type="ARBA" id="ARBA00023015"/>
    </source>
</evidence>